<accession>A0A0B0NPB2</accession>
<gene>
    <name evidence="1" type="ORF">F383_21053</name>
</gene>
<sequence>MTLPCAWPWYIDFKL</sequence>
<proteinExistence type="predicted"/>
<keyword evidence="2" id="KW-1185">Reference proteome</keyword>
<protein>
    <submittedName>
        <fullName evidence="1">Uncharacterized protein</fullName>
    </submittedName>
</protein>
<evidence type="ECO:0000313" key="1">
    <source>
        <dbReference type="EMBL" id="KHG16358.1"/>
    </source>
</evidence>
<dbReference type="Proteomes" id="UP000032142">
    <property type="component" value="Unassembled WGS sequence"/>
</dbReference>
<name>A0A0B0NPB2_GOSAR</name>
<dbReference type="EMBL" id="KN405985">
    <property type="protein sequence ID" value="KHG16358.1"/>
    <property type="molecule type" value="Genomic_DNA"/>
</dbReference>
<reference evidence="2" key="1">
    <citation type="submission" date="2014-09" db="EMBL/GenBank/DDBJ databases">
        <authorList>
            <person name="Mudge J."/>
            <person name="Ramaraj T."/>
            <person name="Lindquist I.E."/>
            <person name="Bharti A.K."/>
            <person name="Sundararajan A."/>
            <person name="Cameron C.T."/>
            <person name="Woodward J.E."/>
            <person name="May G.D."/>
            <person name="Brubaker C."/>
            <person name="Broadhvest J."/>
            <person name="Wilkins T.A."/>
        </authorList>
    </citation>
    <scope>NUCLEOTIDE SEQUENCE</scope>
    <source>
        <strain evidence="2">cv. AKA8401</strain>
    </source>
</reference>
<evidence type="ECO:0000313" key="2">
    <source>
        <dbReference type="Proteomes" id="UP000032142"/>
    </source>
</evidence>
<organism evidence="1 2">
    <name type="scientific">Gossypium arboreum</name>
    <name type="common">Tree cotton</name>
    <name type="synonym">Gossypium nanking</name>
    <dbReference type="NCBI Taxonomy" id="29729"/>
    <lineage>
        <taxon>Eukaryota</taxon>
        <taxon>Viridiplantae</taxon>
        <taxon>Streptophyta</taxon>
        <taxon>Embryophyta</taxon>
        <taxon>Tracheophyta</taxon>
        <taxon>Spermatophyta</taxon>
        <taxon>Magnoliopsida</taxon>
        <taxon>eudicotyledons</taxon>
        <taxon>Gunneridae</taxon>
        <taxon>Pentapetalae</taxon>
        <taxon>rosids</taxon>
        <taxon>malvids</taxon>
        <taxon>Malvales</taxon>
        <taxon>Malvaceae</taxon>
        <taxon>Malvoideae</taxon>
        <taxon>Gossypium</taxon>
    </lineage>
</organism>